<comment type="caution">
    <text evidence="1">The sequence shown here is derived from an EMBL/GenBank/DDBJ whole genome shotgun (WGS) entry which is preliminary data.</text>
</comment>
<proteinExistence type="predicted"/>
<reference evidence="1" key="1">
    <citation type="submission" date="2019-12" db="EMBL/GenBank/DDBJ databases">
        <title>Epidemiological and comparative genomic analysis of Bacillus anthracis isolated from northern Vietnam.</title>
        <authorList>
            <person name="Hoang T.T.H."/>
            <person name="Dang D.A."/>
            <person name="Pham M.H."/>
            <person name="Luong M.H."/>
            <person name="Tran N.D."/>
            <person name="Nguyen T.H."/>
            <person name="Nguyen T.T."/>
            <person name="Inoue S."/>
            <person name="Morikawa S."/>
            <person name="Okutani A."/>
        </authorList>
    </citation>
    <scope>NUCLEOTIDE SEQUENCE</scope>
    <source>
        <strain evidence="1">HG</strain>
    </source>
</reference>
<dbReference type="EMBL" id="BLEV01000058">
    <property type="protein sequence ID" value="GEU10306.1"/>
    <property type="molecule type" value="Genomic_DNA"/>
</dbReference>
<gene>
    <name evidence="1" type="ORF">HG1_57910</name>
</gene>
<dbReference type="AlphaFoldDB" id="A0A640M9F2"/>
<name>A0A640M9F2_BACAN</name>
<protein>
    <submittedName>
        <fullName evidence="1">Uncharacterized protein</fullName>
    </submittedName>
</protein>
<organism evidence="1">
    <name type="scientific">Bacillus anthracis</name>
    <name type="common">anthrax bacterium</name>
    <dbReference type="NCBI Taxonomy" id="1392"/>
    <lineage>
        <taxon>Bacteria</taxon>
        <taxon>Bacillati</taxon>
        <taxon>Bacillota</taxon>
        <taxon>Bacilli</taxon>
        <taxon>Bacillales</taxon>
        <taxon>Bacillaceae</taxon>
        <taxon>Bacillus</taxon>
        <taxon>Bacillus cereus group</taxon>
    </lineage>
</organism>
<accession>A0A640M9F2</accession>
<evidence type="ECO:0000313" key="1">
    <source>
        <dbReference type="EMBL" id="GEU10306.1"/>
    </source>
</evidence>
<sequence length="54" mass="5957">MLGLLKRVAACFSKQLNIVVKGRPPCLRPVAATCLLIKDAEKLTMGQPMTMWTI</sequence>
<dbReference type="Gene3D" id="3.10.20.370">
    <property type="match status" value="1"/>
</dbReference>
<reference evidence="1" key="2">
    <citation type="submission" date="2019-12" db="EMBL/GenBank/DDBJ databases">
        <authorList>
            <person name="Hoang T.H.H."/>
            <person name="Okutani A."/>
        </authorList>
    </citation>
    <scope>NUCLEOTIDE SEQUENCE</scope>
    <source>
        <strain evidence="1">HG</strain>
    </source>
</reference>